<dbReference type="AlphaFoldDB" id="A0A9N9ZKS0"/>
<protein>
    <submittedName>
        <fullName evidence="2">Uncharacterized protein</fullName>
    </submittedName>
</protein>
<gene>
    <name evidence="2" type="ORF">CSOL1703_00008908</name>
</gene>
<dbReference type="Proteomes" id="UP000775872">
    <property type="component" value="Unassembled WGS sequence"/>
</dbReference>
<evidence type="ECO:0000313" key="3">
    <source>
        <dbReference type="Proteomes" id="UP000775872"/>
    </source>
</evidence>
<feature type="chain" id="PRO_5040169505" evidence="1">
    <location>
        <begin position="21"/>
        <end position="109"/>
    </location>
</feature>
<comment type="caution">
    <text evidence="2">The sequence shown here is derived from an EMBL/GenBank/DDBJ whole genome shotgun (WGS) entry which is preliminary data.</text>
</comment>
<dbReference type="OrthoDB" id="10405079at2759"/>
<keyword evidence="3" id="KW-1185">Reference proteome</keyword>
<reference evidence="2" key="1">
    <citation type="submission" date="2021-10" db="EMBL/GenBank/DDBJ databases">
        <authorList>
            <person name="Piombo E."/>
        </authorList>
    </citation>
    <scope>NUCLEOTIDE SEQUENCE</scope>
</reference>
<dbReference type="EMBL" id="CABFOC020000082">
    <property type="protein sequence ID" value="CAH0058425.1"/>
    <property type="molecule type" value="Genomic_DNA"/>
</dbReference>
<keyword evidence="1" id="KW-0732">Signal</keyword>
<sequence length="109" mass="11909">MVKIAFFVAAAALCFETTSAIKEIGFGACFGDRIANGKYFAIFDGSSPTCFADAGTKKNMNLNGSGGFSSGNNAGYITYTWNKHTYTYHYKKKEILNLDLGKVKELHIN</sequence>
<dbReference type="Gene3D" id="2.60.20.30">
    <property type="match status" value="1"/>
</dbReference>
<dbReference type="InterPro" id="IPR015791">
    <property type="entry name" value="Antimic/Inh_G_crystallin-like"/>
</dbReference>
<feature type="signal peptide" evidence="1">
    <location>
        <begin position="1"/>
        <end position="20"/>
    </location>
</feature>
<proteinExistence type="predicted"/>
<evidence type="ECO:0000313" key="2">
    <source>
        <dbReference type="EMBL" id="CAH0058425.1"/>
    </source>
</evidence>
<name>A0A9N9ZKS0_9HYPO</name>
<organism evidence="2 3">
    <name type="scientific">Clonostachys solani</name>
    <dbReference type="NCBI Taxonomy" id="160281"/>
    <lineage>
        <taxon>Eukaryota</taxon>
        <taxon>Fungi</taxon>
        <taxon>Dikarya</taxon>
        <taxon>Ascomycota</taxon>
        <taxon>Pezizomycotina</taxon>
        <taxon>Sordariomycetes</taxon>
        <taxon>Hypocreomycetidae</taxon>
        <taxon>Hypocreales</taxon>
        <taxon>Bionectriaceae</taxon>
        <taxon>Clonostachys</taxon>
    </lineage>
</organism>
<accession>A0A9N9ZKS0</accession>
<evidence type="ECO:0000256" key="1">
    <source>
        <dbReference type="SAM" id="SignalP"/>
    </source>
</evidence>